<evidence type="ECO:0000313" key="2">
    <source>
        <dbReference type="Proteomes" id="UP000011526"/>
    </source>
</evidence>
<dbReference type="Proteomes" id="UP000011526">
    <property type="component" value="Unassembled WGS sequence"/>
</dbReference>
<evidence type="ECO:0000313" key="1">
    <source>
        <dbReference type="EMBL" id="ELZ48307.1"/>
    </source>
</evidence>
<reference evidence="1 2" key="1">
    <citation type="journal article" date="2014" name="PLoS Genet.">
        <title>Phylogenetically driven sequencing of extremely halophilic archaea reveals strategies for static and dynamic osmo-response.</title>
        <authorList>
            <person name="Becker E.A."/>
            <person name="Seitzer P.M."/>
            <person name="Tritt A."/>
            <person name="Larsen D."/>
            <person name="Krusor M."/>
            <person name="Yao A.I."/>
            <person name="Wu D."/>
            <person name="Madern D."/>
            <person name="Eisen J.A."/>
            <person name="Darling A.E."/>
            <person name="Facciotti M.T."/>
        </authorList>
    </citation>
    <scope>NUCLEOTIDE SEQUENCE [LARGE SCALE GENOMIC DNA]</scope>
    <source>
        <strain evidence="1 2">JCM 9100</strain>
    </source>
</reference>
<proteinExistence type="predicted"/>
<keyword evidence="2" id="KW-1185">Reference proteome</keyword>
<gene>
    <name evidence="1" type="ORF">C465_09420</name>
</gene>
<accession>M0EN21</accession>
<organism evidence="1 2">
    <name type="scientific">Halorubrum distributum JCM 9100</name>
    <dbReference type="NCBI Taxonomy" id="1227467"/>
    <lineage>
        <taxon>Archaea</taxon>
        <taxon>Methanobacteriati</taxon>
        <taxon>Methanobacteriota</taxon>
        <taxon>Stenosarchaea group</taxon>
        <taxon>Halobacteria</taxon>
        <taxon>Halobacteriales</taxon>
        <taxon>Haloferacaceae</taxon>
        <taxon>Halorubrum</taxon>
        <taxon>Halorubrum distributum group</taxon>
    </lineage>
</organism>
<comment type="caution">
    <text evidence="1">The sequence shown here is derived from an EMBL/GenBank/DDBJ whole genome shotgun (WGS) entry which is preliminary data.</text>
</comment>
<dbReference type="AlphaFoldDB" id="M0EN21"/>
<dbReference type="EMBL" id="AOJM01000056">
    <property type="protein sequence ID" value="ELZ48307.1"/>
    <property type="molecule type" value="Genomic_DNA"/>
</dbReference>
<protein>
    <submittedName>
        <fullName evidence="1">Uncharacterized protein</fullName>
    </submittedName>
</protein>
<sequence length="84" mass="9419">EMVEDRVGSGAVLTRRTERRDRGPVGGCADEDLVDVLCIDFSVVGEVQSNFLVKLVDEEVKELVFVEFTVCLLGRRHTFSKQAF</sequence>
<name>M0EN21_9EURY</name>
<feature type="non-terminal residue" evidence="1">
    <location>
        <position position="1"/>
    </location>
</feature>